<dbReference type="PANTHER" id="PTHR34801">
    <property type="entry name" value="EXPRESSED PROTEIN"/>
    <property type="match status" value="1"/>
</dbReference>
<dbReference type="Pfam" id="PF07386">
    <property type="entry name" value="DUF1499"/>
    <property type="match status" value="1"/>
</dbReference>
<dbReference type="RefSeq" id="WP_304994434.1">
    <property type="nucleotide sequence ID" value="NZ_CP101717.1"/>
</dbReference>
<name>A0AB38YDB2_9GAMM</name>
<dbReference type="EMBL" id="CP101717">
    <property type="protein sequence ID" value="WLD57147.1"/>
    <property type="molecule type" value="Genomic_DNA"/>
</dbReference>
<accession>A0AB38YDB2</accession>
<proteinExistence type="predicted"/>
<sequence>MSTIAIVLLIIATLFLILRVVIIPNAPAKALGLTAEGTLQPCPTTPNCVSSQTDKVSAYVAPLTLEGSMDEAMPRLRRVLAQVGPHEIKTESADYLHAVFITPLMGYRDDVEFLLDRSAGVMHVRSASRLGRKDFNVNRTRVEAIRSAL</sequence>
<evidence type="ECO:0000313" key="1">
    <source>
        <dbReference type="EMBL" id="WLD57147.1"/>
    </source>
</evidence>
<reference evidence="1" key="1">
    <citation type="submission" date="2022-07" db="EMBL/GenBank/DDBJ databases">
        <title>Complete genome sequence of Salinispirillum sp. LH10-3-1 capable of multiple carbohydrate inversion isolated from a soda lake.</title>
        <authorList>
            <person name="Liu J."/>
            <person name="Zhai Y."/>
            <person name="Zhang H."/>
            <person name="Yang H."/>
            <person name="Qu J."/>
            <person name="Li J."/>
        </authorList>
    </citation>
    <scope>NUCLEOTIDE SEQUENCE</scope>
    <source>
        <strain evidence="1">LH 10-3-1</strain>
    </source>
</reference>
<dbReference type="AlphaFoldDB" id="A0AB38YDB2"/>
<protein>
    <submittedName>
        <fullName evidence="1">DUF1499 domain-containing protein</fullName>
    </submittedName>
</protein>
<dbReference type="InterPro" id="IPR010865">
    <property type="entry name" value="DUF1499"/>
</dbReference>
<dbReference type="PANTHER" id="PTHR34801:SF6">
    <property type="entry name" value="SLL1620 PROTEIN"/>
    <property type="match status" value="1"/>
</dbReference>
<organism evidence="1">
    <name type="scientific">Salinispirillum sp. LH 10-3-1</name>
    <dbReference type="NCBI Taxonomy" id="2952525"/>
    <lineage>
        <taxon>Bacteria</taxon>
        <taxon>Pseudomonadati</taxon>
        <taxon>Pseudomonadota</taxon>
        <taxon>Gammaproteobacteria</taxon>
        <taxon>Oceanospirillales</taxon>
        <taxon>Saccharospirillaceae</taxon>
        <taxon>Salinispirillum</taxon>
    </lineage>
</organism>
<gene>
    <name evidence="1" type="ORF">NFC81_10495</name>
</gene>
<dbReference type="PIRSF" id="PIRSF026426">
    <property type="entry name" value="DUF1499"/>
    <property type="match status" value="1"/>
</dbReference>